<accession>A0A8H4XCY8</accession>
<feature type="compositionally biased region" description="Acidic residues" evidence="1">
    <location>
        <begin position="553"/>
        <end position="565"/>
    </location>
</feature>
<reference evidence="2" key="2">
    <citation type="submission" date="2020-05" db="EMBL/GenBank/DDBJ databases">
        <authorList>
            <person name="Kim H.-S."/>
            <person name="Proctor R.H."/>
            <person name="Brown D.W."/>
        </authorList>
    </citation>
    <scope>NUCLEOTIDE SEQUENCE</scope>
    <source>
        <strain evidence="2">NRRL 20472</strain>
    </source>
</reference>
<gene>
    <name evidence="2" type="ORF">FSARC_2374</name>
</gene>
<feature type="region of interest" description="Disordered" evidence="1">
    <location>
        <begin position="669"/>
        <end position="732"/>
    </location>
</feature>
<feature type="region of interest" description="Disordered" evidence="1">
    <location>
        <begin position="540"/>
        <end position="597"/>
    </location>
</feature>
<feature type="compositionally biased region" description="Polar residues" evidence="1">
    <location>
        <begin position="23"/>
        <end position="33"/>
    </location>
</feature>
<proteinExistence type="predicted"/>
<name>A0A8H4XCY8_9HYPO</name>
<feature type="compositionally biased region" description="Pro residues" evidence="1">
    <location>
        <begin position="1"/>
        <end position="10"/>
    </location>
</feature>
<keyword evidence="3" id="KW-1185">Reference proteome</keyword>
<dbReference type="OrthoDB" id="4966at2759"/>
<feature type="region of interest" description="Disordered" evidence="1">
    <location>
        <begin position="1"/>
        <end position="60"/>
    </location>
</feature>
<dbReference type="EMBL" id="JABEXW010000115">
    <property type="protein sequence ID" value="KAF4970593.1"/>
    <property type="molecule type" value="Genomic_DNA"/>
</dbReference>
<evidence type="ECO:0000313" key="3">
    <source>
        <dbReference type="Proteomes" id="UP000622797"/>
    </source>
</evidence>
<dbReference type="AlphaFoldDB" id="A0A8H4XCY8"/>
<protein>
    <submittedName>
        <fullName evidence="2">Uncharacterized protein</fullName>
    </submittedName>
</protein>
<feature type="compositionally biased region" description="Low complexity" evidence="1">
    <location>
        <begin position="36"/>
        <end position="50"/>
    </location>
</feature>
<reference evidence="2" key="1">
    <citation type="journal article" date="2020" name="BMC Genomics">
        <title>Correction to: Identification and distribution of gene clusters required for synthesis of sphingolipid metabolism inhibitors in diverse species of the filamentous fungus Fusarium.</title>
        <authorList>
            <person name="Kim H.S."/>
            <person name="Lohmar J.M."/>
            <person name="Busman M."/>
            <person name="Brown D.W."/>
            <person name="Naumann T.A."/>
            <person name="Divon H.H."/>
            <person name="Lysoe E."/>
            <person name="Uhlig S."/>
            <person name="Proctor R.H."/>
        </authorList>
    </citation>
    <scope>NUCLEOTIDE SEQUENCE</scope>
    <source>
        <strain evidence="2">NRRL 20472</strain>
    </source>
</reference>
<dbReference type="Proteomes" id="UP000622797">
    <property type="component" value="Unassembled WGS sequence"/>
</dbReference>
<comment type="caution">
    <text evidence="2">The sequence shown here is derived from an EMBL/GenBank/DDBJ whole genome shotgun (WGS) entry which is preliminary data.</text>
</comment>
<evidence type="ECO:0000313" key="2">
    <source>
        <dbReference type="EMBL" id="KAF4970593.1"/>
    </source>
</evidence>
<organism evidence="2 3">
    <name type="scientific">Fusarium sarcochroum</name>
    <dbReference type="NCBI Taxonomy" id="1208366"/>
    <lineage>
        <taxon>Eukaryota</taxon>
        <taxon>Fungi</taxon>
        <taxon>Dikarya</taxon>
        <taxon>Ascomycota</taxon>
        <taxon>Pezizomycotina</taxon>
        <taxon>Sordariomycetes</taxon>
        <taxon>Hypocreomycetidae</taxon>
        <taxon>Hypocreales</taxon>
        <taxon>Nectriaceae</taxon>
        <taxon>Fusarium</taxon>
        <taxon>Fusarium lateritium species complex</taxon>
    </lineage>
</organism>
<evidence type="ECO:0000256" key="1">
    <source>
        <dbReference type="SAM" id="MobiDB-lite"/>
    </source>
</evidence>
<sequence length="732" mass="83782">MASNPPPSGGPPASTNNAPPNGHTVQPTASNAPRPTANSQTAQQNQSQSSRELLADPWGSVELLTDHMRRRLEDTFERRARTEEDLEGFGVNPEEYEEDEDMTEIDDTKEASIEVDNLKDRTNSQKRIKFSKAYVNTVFEGEDPYKIENEIEQLALSLKHTSLDIITALCCNLELAIDIGKHLAPKDIVNLYIANPGFRKAIDGHMLSCIRMWIDTRAREAGKIFHWKLYGKMLIKDPAGRQSGQDDARFLHNIWETAKLNPTHIRLIPGFKYLQMVIGRDRYCREILAIMARMGFRMPDTMYSTLLRLWVLLEISTTRQRNSFLRNKRYWTDQHLYNVQFFLVKLAMAFTHPFFHPINIDMVKLMMGQKGLYPLWQCLMRHKYRNVTEIMELKASYDMRLPRRTWEMVRKRKVEKVFNVGIRKLGLGHTEGWGNGVVHLARPDEVLPVEAVMRGLHLDDHITQMMVWGYIDFETGENLVPTEEEMYISDDEETMTKADNAHHWQRKHALKKRWAELSPEEQQEIKDDDKDEQLRAMAWSSSDNFNARGGYESESESEPDTDSDEGYNINTEVDRGYRMPPPPKQEDPEDGMPSAEDTEAWRNLCRELILDTVPEVNEADYNQAKRWNDFLENDNMGNAPPGDGAPIRREIPDHIRAIIAQVVARGQAAHAQQSAANPNFNGNLNGGDGDDDDDEDMDEAEEEQSDENDEDGDEDEAGEDDDDGGNGNNNGQ</sequence>
<feature type="compositionally biased region" description="Acidic residues" evidence="1">
    <location>
        <begin position="688"/>
        <end position="724"/>
    </location>
</feature>